<dbReference type="EMBL" id="CAAHFG010000004">
    <property type="protein sequence ID" value="VGO16696.1"/>
    <property type="molecule type" value="Genomic_DNA"/>
</dbReference>
<proteinExistence type="predicted"/>
<sequence length="65" mass="7344">MALLPPVTKPLALAPTKESTPEERLSRMTGIYIEVRAKYRKAYNSIRGCSYGSVILPQIFHNTTY</sequence>
<evidence type="ECO:0000313" key="2">
    <source>
        <dbReference type="Proteomes" id="UP000366872"/>
    </source>
</evidence>
<keyword evidence="2" id="KW-1185">Reference proteome</keyword>
<dbReference type="Proteomes" id="UP000366872">
    <property type="component" value="Unassembled WGS sequence"/>
</dbReference>
<reference evidence="1 2" key="1">
    <citation type="submission" date="2019-04" db="EMBL/GenBank/DDBJ databases">
        <authorList>
            <person name="Van Vliet M D."/>
        </authorList>
    </citation>
    <scope>NUCLEOTIDE SEQUENCE [LARGE SCALE GENOMIC DNA]</scope>
    <source>
        <strain evidence="1 2">F1</strain>
    </source>
</reference>
<gene>
    <name evidence="1" type="ORF">PDESU_05287</name>
</gene>
<accession>A0A6C2UBN7</accession>
<protein>
    <submittedName>
        <fullName evidence="1">Uncharacterized protein</fullName>
    </submittedName>
</protein>
<dbReference type="AlphaFoldDB" id="A0A6C2UBN7"/>
<name>A0A6C2UBN7_PONDE</name>
<organism evidence="1 2">
    <name type="scientific">Pontiella desulfatans</name>
    <dbReference type="NCBI Taxonomy" id="2750659"/>
    <lineage>
        <taxon>Bacteria</taxon>
        <taxon>Pseudomonadati</taxon>
        <taxon>Kiritimatiellota</taxon>
        <taxon>Kiritimatiellia</taxon>
        <taxon>Kiritimatiellales</taxon>
        <taxon>Pontiellaceae</taxon>
        <taxon>Pontiella</taxon>
    </lineage>
</organism>
<evidence type="ECO:0000313" key="1">
    <source>
        <dbReference type="EMBL" id="VGO16696.1"/>
    </source>
</evidence>